<evidence type="ECO:0000256" key="5">
    <source>
        <dbReference type="SAM" id="Phobius"/>
    </source>
</evidence>
<keyword evidence="4" id="KW-0325">Glycoprotein</keyword>
<accession>A0A2U1Q0Y0</accession>
<keyword evidence="5" id="KW-1133">Transmembrane helix</keyword>
<protein>
    <submittedName>
        <fullName evidence="7">Glycosyltransferase AER61, uncharacterized</fullName>
    </submittedName>
</protein>
<dbReference type="Pfam" id="PF04577">
    <property type="entry name" value="Glyco_transf_61"/>
    <property type="match status" value="1"/>
</dbReference>
<dbReference type="PANTHER" id="PTHR20961">
    <property type="entry name" value="GLYCOSYLTRANSFERASE"/>
    <property type="match status" value="1"/>
</dbReference>
<dbReference type="PANTHER" id="PTHR20961:SF154">
    <property type="entry name" value="GLYCOSYLTRANSFERASE"/>
    <property type="match status" value="1"/>
</dbReference>
<evidence type="ECO:0000256" key="3">
    <source>
        <dbReference type="ARBA" id="ARBA00022679"/>
    </source>
</evidence>
<dbReference type="Proteomes" id="UP000245207">
    <property type="component" value="Unassembled WGS sequence"/>
</dbReference>
<comment type="subcellular location">
    <subcellularLocation>
        <location evidence="1">Golgi apparatus membrane</location>
        <topology evidence="1">Single-pass type II membrane protein</topology>
    </subcellularLocation>
</comment>
<dbReference type="InterPro" id="IPR049625">
    <property type="entry name" value="Glyco_transf_61_cat"/>
</dbReference>
<feature type="transmembrane region" description="Helical" evidence="5">
    <location>
        <begin position="7"/>
        <end position="25"/>
    </location>
</feature>
<dbReference type="EMBL" id="PKPP01000526">
    <property type="protein sequence ID" value="PWA91694.1"/>
    <property type="molecule type" value="Genomic_DNA"/>
</dbReference>
<keyword evidence="8" id="KW-1185">Reference proteome</keyword>
<evidence type="ECO:0000256" key="4">
    <source>
        <dbReference type="ARBA" id="ARBA00023180"/>
    </source>
</evidence>
<sequence length="460" mass="51962">MEKHRRLVCGATQIIGLLVFIYMLYIQSYGLDHIKFCFGKWNATMQEVDVEDNLLPSLKSLIGDNDLPKLETTGFACDSTVHSVVCVASNPVKINLKTLEIYMPTRLNSTSLKEEEKNVQVRPYAWDQFDLLKNITPVNFLYEPPQTQAKHCDYNHTIPAIVFSSGGFVGNLFHEFDEIIIPLFITSHIFNSQVQFVITDYNPIFVEKFKHILSSLSHYNMLNVSSNTSIHCFPAIIVGLKFHSYLSINYSEVPMGNSIINFRKFLTTTYGLKPTNVSYITSTTPVLILVSRRKTRLFSNEDEIVDMMEELGFEVIVVRSNKKMSNLEKFAKHVSTCSVLVGAHGAGLTNMFFLPPGAVVVQVVPLGLEWPSTVYFGEPAVQMGLHYLDYKIGPDESSLIDLYPRDGPVISDPLSVFAKGYYIGKETYLDKQNIRVDVKRFKDTLVEALRLLGHSIPLST</sequence>
<organism evidence="7 8">
    <name type="scientific">Artemisia annua</name>
    <name type="common">Sweet wormwood</name>
    <dbReference type="NCBI Taxonomy" id="35608"/>
    <lineage>
        <taxon>Eukaryota</taxon>
        <taxon>Viridiplantae</taxon>
        <taxon>Streptophyta</taxon>
        <taxon>Embryophyta</taxon>
        <taxon>Tracheophyta</taxon>
        <taxon>Spermatophyta</taxon>
        <taxon>Magnoliopsida</taxon>
        <taxon>eudicotyledons</taxon>
        <taxon>Gunneridae</taxon>
        <taxon>Pentapetalae</taxon>
        <taxon>asterids</taxon>
        <taxon>campanulids</taxon>
        <taxon>Asterales</taxon>
        <taxon>Asteraceae</taxon>
        <taxon>Asteroideae</taxon>
        <taxon>Anthemideae</taxon>
        <taxon>Artemisiinae</taxon>
        <taxon>Artemisia</taxon>
    </lineage>
</organism>
<keyword evidence="5" id="KW-0472">Membrane</keyword>
<evidence type="ECO:0000256" key="1">
    <source>
        <dbReference type="ARBA" id="ARBA00004323"/>
    </source>
</evidence>
<evidence type="ECO:0000256" key="2">
    <source>
        <dbReference type="ARBA" id="ARBA00022676"/>
    </source>
</evidence>
<evidence type="ECO:0000313" key="8">
    <source>
        <dbReference type="Proteomes" id="UP000245207"/>
    </source>
</evidence>
<dbReference type="GO" id="GO:0016763">
    <property type="term" value="F:pentosyltransferase activity"/>
    <property type="evidence" value="ECO:0007669"/>
    <property type="project" value="UniProtKB-ARBA"/>
</dbReference>
<reference evidence="7 8" key="1">
    <citation type="journal article" date="2018" name="Mol. Plant">
        <title>The genome of Artemisia annua provides insight into the evolution of Asteraceae family and artemisinin biosynthesis.</title>
        <authorList>
            <person name="Shen Q."/>
            <person name="Zhang L."/>
            <person name="Liao Z."/>
            <person name="Wang S."/>
            <person name="Yan T."/>
            <person name="Shi P."/>
            <person name="Liu M."/>
            <person name="Fu X."/>
            <person name="Pan Q."/>
            <person name="Wang Y."/>
            <person name="Lv Z."/>
            <person name="Lu X."/>
            <person name="Zhang F."/>
            <person name="Jiang W."/>
            <person name="Ma Y."/>
            <person name="Chen M."/>
            <person name="Hao X."/>
            <person name="Li L."/>
            <person name="Tang Y."/>
            <person name="Lv G."/>
            <person name="Zhou Y."/>
            <person name="Sun X."/>
            <person name="Brodelius P.E."/>
            <person name="Rose J.K.C."/>
            <person name="Tang K."/>
        </authorList>
    </citation>
    <scope>NUCLEOTIDE SEQUENCE [LARGE SCALE GENOMIC DNA]</scope>
    <source>
        <strain evidence="8">cv. Huhao1</strain>
        <tissue evidence="7">Leaf</tissue>
    </source>
</reference>
<keyword evidence="5" id="KW-0812">Transmembrane</keyword>
<evidence type="ECO:0000313" key="7">
    <source>
        <dbReference type="EMBL" id="PWA91694.1"/>
    </source>
</evidence>
<dbReference type="InterPro" id="IPR007657">
    <property type="entry name" value="Glycosyltransferase_61"/>
</dbReference>
<comment type="caution">
    <text evidence="7">The sequence shown here is derived from an EMBL/GenBank/DDBJ whole genome shotgun (WGS) entry which is preliminary data.</text>
</comment>
<feature type="domain" description="Glycosyltransferase 61 catalytic" evidence="6">
    <location>
        <begin position="254"/>
        <end position="361"/>
    </location>
</feature>
<keyword evidence="3 7" id="KW-0808">Transferase</keyword>
<gene>
    <name evidence="7" type="ORF">CTI12_AA088840</name>
</gene>
<keyword evidence="2" id="KW-0328">Glycosyltransferase</keyword>
<proteinExistence type="predicted"/>
<evidence type="ECO:0000259" key="6">
    <source>
        <dbReference type="Pfam" id="PF04577"/>
    </source>
</evidence>
<dbReference type="OrthoDB" id="529273at2759"/>
<dbReference type="STRING" id="35608.A0A2U1Q0Y0"/>
<dbReference type="GO" id="GO:0000139">
    <property type="term" value="C:Golgi membrane"/>
    <property type="evidence" value="ECO:0007669"/>
    <property type="project" value="UniProtKB-SubCell"/>
</dbReference>
<name>A0A2U1Q0Y0_ARTAN</name>
<dbReference type="AlphaFoldDB" id="A0A2U1Q0Y0"/>